<feature type="domain" description="Terminase large subunit-like endonuclease" evidence="2">
    <location>
        <begin position="254"/>
        <end position="533"/>
    </location>
</feature>
<dbReference type="Pfam" id="PF20441">
    <property type="entry name" value="TerL_nuclease"/>
    <property type="match status" value="1"/>
</dbReference>
<dbReference type="InterPro" id="IPR005021">
    <property type="entry name" value="Terminase_largesu-like"/>
</dbReference>
<dbReference type="InterPro" id="IPR027417">
    <property type="entry name" value="P-loop_NTPase"/>
</dbReference>
<name>A0A2H4J5C2_9CAUD</name>
<dbReference type="InterPro" id="IPR046461">
    <property type="entry name" value="TerL_ATPase"/>
</dbReference>
<gene>
    <name evidence="3" type="ORF">7F7_25</name>
</gene>
<dbReference type="Pfam" id="PF03354">
    <property type="entry name" value="TerL_ATPase"/>
    <property type="match status" value="1"/>
</dbReference>
<evidence type="ECO:0008006" key="4">
    <source>
        <dbReference type="Google" id="ProtNLM"/>
    </source>
</evidence>
<sequence length="553" mass="64847">MKIPKHVTDYIEKYKSGNIIFNKERIRLVSFLEDNILQRDDLYFDDQKIEDYIKFSEKWFFKLQDFQKFISCFVFLYEKDTKTPYFSEFFISMARGGGKNGYISTLAAFFMTPLHGIPKYNMSVVANSEKQALVSFREIYEMIESNNLYITGERPNNPFYLSKVYVEGTSTKSQFLFDTSNEKTKDGAREGCIFFDEVHAYEKDTIINIKRSGLGKVAHPRTFYIGTDGYVREGFLDRLKERADNVLKGINPEDRLFPFICKIDDKEEIDKPELWEKANPMFENPKSEYGAQLFKEVHQQYLGLQFNPSNRPEFMTKRMNMPETDTQSVVAPWDDIMATNRPIPPLENNECIGGLDYASLKDFAAVGLLFRSGDDYIWKTHSFARKEFLDKYKLKPPIHEWEKKGLLTIVDEPTINPKHIIDWFIEAQKNYGLQKVVADNFRMDLLRPLFEDAGIEYEVIKNTRAIQSLLAPRVEDMFAQHHLIFGDNPLMRWYTQNVAVKIRKDGNKEYEKKEPIRRKTDGFQALIHALYRADDLKDSNLEEEINLLRGLRF</sequence>
<dbReference type="PANTHER" id="PTHR41287">
    <property type="match status" value="1"/>
</dbReference>
<evidence type="ECO:0000259" key="1">
    <source>
        <dbReference type="Pfam" id="PF03354"/>
    </source>
</evidence>
<dbReference type="GO" id="GO:0004519">
    <property type="term" value="F:endonuclease activity"/>
    <property type="evidence" value="ECO:0007669"/>
    <property type="project" value="InterPro"/>
</dbReference>
<reference evidence="3" key="1">
    <citation type="submission" date="2017-06" db="EMBL/GenBank/DDBJ databases">
        <title>Novel phages from South African skin metaviromes.</title>
        <authorList>
            <person name="van Zyl L.J."/>
            <person name="Abrahams Y."/>
            <person name="Stander E.A."/>
            <person name="Kirby B.M."/>
            <person name="Clavaud C."/>
            <person name="Farcet C."/>
            <person name="Breton L."/>
            <person name="Trindade M.I."/>
        </authorList>
    </citation>
    <scope>NUCLEOTIDE SEQUENCE</scope>
</reference>
<dbReference type="Gene3D" id="3.40.50.300">
    <property type="entry name" value="P-loop containing nucleotide triphosphate hydrolases"/>
    <property type="match status" value="1"/>
</dbReference>
<dbReference type="InterPro" id="IPR046462">
    <property type="entry name" value="TerL_nuclease"/>
</dbReference>
<feature type="domain" description="Terminase large subunit-like ATPase" evidence="1">
    <location>
        <begin position="65"/>
        <end position="242"/>
    </location>
</feature>
<dbReference type="EMBL" id="MF417907">
    <property type="protein sequence ID" value="ASN70465.1"/>
    <property type="molecule type" value="Genomic_DNA"/>
</dbReference>
<protein>
    <recommendedName>
        <fullName evidence="4">Terminase large subunit</fullName>
    </recommendedName>
</protein>
<proteinExistence type="predicted"/>
<accession>A0A2H4J5C2</accession>
<dbReference type="PANTHER" id="PTHR41287:SF1">
    <property type="entry name" value="PROTEIN YMFN"/>
    <property type="match status" value="1"/>
</dbReference>
<evidence type="ECO:0000313" key="3">
    <source>
        <dbReference type="EMBL" id="ASN70465.1"/>
    </source>
</evidence>
<organism evidence="3">
    <name type="scientific">uncultured Caudovirales phage</name>
    <dbReference type="NCBI Taxonomy" id="2100421"/>
    <lineage>
        <taxon>Viruses</taxon>
        <taxon>Duplodnaviria</taxon>
        <taxon>Heunggongvirae</taxon>
        <taxon>Uroviricota</taxon>
        <taxon>Caudoviricetes</taxon>
        <taxon>Peduoviridae</taxon>
        <taxon>Maltschvirus</taxon>
        <taxon>Maltschvirus maltsch</taxon>
    </lineage>
</organism>
<evidence type="ECO:0000259" key="2">
    <source>
        <dbReference type="Pfam" id="PF20441"/>
    </source>
</evidence>